<protein>
    <submittedName>
        <fullName evidence="1">Short-chain dehydrogenase</fullName>
    </submittedName>
</protein>
<dbReference type="PANTHER" id="PTHR24314:SF21">
    <property type="entry name" value="CHLOROPHYLL(IDE) B REDUCTASE NYC1, CHLOROPLASTIC-RELATED"/>
    <property type="match status" value="1"/>
</dbReference>
<dbReference type="GO" id="GO:0034256">
    <property type="term" value="F:chlorophyll(ide) b reductase activity"/>
    <property type="evidence" value="ECO:0007669"/>
    <property type="project" value="TreeGrafter"/>
</dbReference>
<organism evidence="1">
    <name type="scientific">Firmicutes bacterium enrichment culture clone fosmid MGS-M1</name>
    <dbReference type="NCBI Taxonomy" id="1549348"/>
    <lineage>
        <taxon>Bacteria</taxon>
        <taxon>Bacillati</taxon>
        <taxon>Bacillota</taxon>
        <taxon>environmental samples</taxon>
    </lineage>
</organism>
<dbReference type="InterPro" id="IPR002347">
    <property type="entry name" value="SDR_fam"/>
</dbReference>
<name>A0A0B5KQE5_9FIRM</name>
<dbReference type="PRINTS" id="PR00081">
    <property type="entry name" value="GDHRDH"/>
</dbReference>
<proteinExistence type="predicted"/>
<dbReference type="EMBL" id="KF831414">
    <property type="protein sequence ID" value="AJG37902.1"/>
    <property type="molecule type" value="Genomic_DNA"/>
</dbReference>
<sequence>MHVFITGGTRGIGLGLVKEFLKLDHQVSYTGTSQKSIDEHKISLTGSYLSLVCDVRSKEQIEEVKEKAIKEFGDIDLWINNAGVNQDSLDVSDLSEKEIKRVVDVNITGMMLGTSVALAQMKQQNHGVVYNMEGLGSNNMKIAKTLIYGSSKRLLTYFSIGCNKELKEYKDIFVGTMQPGMVFTDLLLSNMTEDGMKIARILGSEVEEVTPYLVKKAIAGKKRIKYLSASRALWRFLTRSFKKNHKY</sequence>
<dbReference type="SUPFAM" id="SSF51735">
    <property type="entry name" value="NAD(P)-binding Rossmann-fold domains"/>
    <property type="match status" value="1"/>
</dbReference>
<dbReference type="Pfam" id="PF00106">
    <property type="entry name" value="adh_short"/>
    <property type="match status" value="1"/>
</dbReference>
<reference evidence="1" key="1">
    <citation type="journal article" date="2015" name="Environ. Microbiol.">
        <title>Pressure adaptation is linked to thermal adaptation in salt-saturated marine habitats.</title>
        <authorList>
            <consortium name="The MAMBA Consortium"/>
            <person name="Alcaide M."/>
            <person name="Stogios P.J."/>
            <person name="Lafraya A."/>
            <person name="Tchigvintsev A."/>
            <person name="Flick R."/>
            <person name="Bargiela R."/>
            <person name="Chernikova T.N."/>
            <person name="Reva O.N."/>
            <person name="Hai T."/>
            <person name="Leggewie C.C."/>
            <person name="Katzke N."/>
            <person name="La Cono V."/>
            <person name="Matesanz R."/>
            <person name="Jebbar M."/>
            <person name="Jaeger K.E."/>
            <person name="Yakimov M.M."/>
            <person name="Yakunin A.F."/>
            <person name="Golyshin P.N."/>
            <person name="Golyshina O.V."/>
            <person name="Savchenko A."/>
            <person name="Ferrer M."/>
        </authorList>
    </citation>
    <scope>NUCLEOTIDE SEQUENCE</scope>
</reference>
<dbReference type="PANTHER" id="PTHR24314">
    <property type="entry name" value="NON-SPECIFIC LIPID TRANSFER PROTEIN-RELATED"/>
    <property type="match status" value="1"/>
</dbReference>
<dbReference type="InterPro" id="IPR036291">
    <property type="entry name" value="NAD(P)-bd_dom_sf"/>
</dbReference>
<evidence type="ECO:0000313" key="1">
    <source>
        <dbReference type="EMBL" id="AJG37902.1"/>
    </source>
</evidence>
<dbReference type="InterPro" id="IPR052625">
    <property type="entry name" value="Chl_b_Red"/>
</dbReference>
<dbReference type="GO" id="GO:0015996">
    <property type="term" value="P:chlorophyll catabolic process"/>
    <property type="evidence" value="ECO:0007669"/>
    <property type="project" value="TreeGrafter"/>
</dbReference>
<dbReference type="Gene3D" id="3.40.50.720">
    <property type="entry name" value="NAD(P)-binding Rossmann-like Domain"/>
    <property type="match status" value="1"/>
</dbReference>
<accession>A0A0B5KQE5</accession>
<dbReference type="GO" id="GO:0010304">
    <property type="term" value="P:PSII associated light-harvesting complex II catabolic process"/>
    <property type="evidence" value="ECO:0007669"/>
    <property type="project" value="TreeGrafter"/>
</dbReference>
<dbReference type="CDD" id="cd05233">
    <property type="entry name" value="SDR_c"/>
    <property type="match status" value="1"/>
</dbReference>
<dbReference type="AlphaFoldDB" id="A0A0B5KQE5"/>